<evidence type="ECO:0000256" key="1">
    <source>
        <dbReference type="SAM" id="MobiDB-lite"/>
    </source>
</evidence>
<feature type="compositionally biased region" description="Polar residues" evidence="1">
    <location>
        <begin position="126"/>
        <end position="144"/>
    </location>
</feature>
<name>A0A2K3JWI6_TRIPR</name>
<feature type="region of interest" description="Disordered" evidence="1">
    <location>
        <begin position="69"/>
        <end position="144"/>
    </location>
</feature>
<feature type="non-terminal residue" evidence="2">
    <location>
        <position position="144"/>
    </location>
</feature>
<feature type="compositionally biased region" description="Polar residues" evidence="1">
    <location>
        <begin position="69"/>
        <end position="85"/>
    </location>
</feature>
<reference evidence="2 3" key="2">
    <citation type="journal article" date="2017" name="Front. Plant Sci.">
        <title>Gene Classification and Mining of Molecular Markers Useful in Red Clover (Trifolium pratense) Breeding.</title>
        <authorList>
            <person name="Istvanek J."/>
            <person name="Dluhosova J."/>
            <person name="Dluhos P."/>
            <person name="Patkova L."/>
            <person name="Nedelnik J."/>
            <person name="Repkova J."/>
        </authorList>
    </citation>
    <scope>NUCLEOTIDE SEQUENCE [LARGE SCALE GENOMIC DNA]</scope>
    <source>
        <strain evidence="3">cv. Tatra</strain>
        <tissue evidence="2">Young leaves</tissue>
    </source>
</reference>
<evidence type="ECO:0000313" key="2">
    <source>
        <dbReference type="EMBL" id="PNX58405.1"/>
    </source>
</evidence>
<organism evidence="2 3">
    <name type="scientific">Trifolium pratense</name>
    <name type="common">Red clover</name>
    <dbReference type="NCBI Taxonomy" id="57577"/>
    <lineage>
        <taxon>Eukaryota</taxon>
        <taxon>Viridiplantae</taxon>
        <taxon>Streptophyta</taxon>
        <taxon>Embryophyta</taxon>
        <taxon>Tracheophyta</taxon>
        <taxon>Spermatophyta</taxon>
        <taxon>Magnoliopsida</taxon>
        <taxon>eudicotyledons</taxon>
        <taxon>Gunneridae</taxon>
        <taxon>Pentapetalae</taxon>
        <taxon>rosids</taxon>
        <taxon>fabids</taxon>
        <taxon>Fabales</taxon>
        <taxon>Fabaceae</taxon>
        <taxon>Papilionoideae</taxon>
        <taxon>50 kb inversion clade</taxon>
        <taxon>NPAAA clade</taxon>
        <taxon>Hologalegina</taxon>
        <taxon>IRL clade</taxon>
        <taxon>Trifolieae</taxon>
        <taxon>Trifolium</taxon>
    </lineage>
</organism>
<feature type="compositionally biased region" description="Low complexity" evidence="1">
    <location>
        <begin position="16"/>
        <end position="29"/>
    </location>
</feature>
<dbReference type="PANTHER" id="PTHR34466">
    <property type="entry name" value="OS11G0129800 PROTEIN"/>
    <property type="match status" value="1"/>
</dbReference>
<dbReference type="AlphaFoldDB" id="A0A2K3JWI6"/>
<feature type="region of interest" description="Disordered" evidence="1">
    <location>
        <begin position="1"/>
        <end position="46"/>
    </location>
</feature>
<dbReference type="Proteomes" id="UP000236291">
    <property type="component" value="Unassembled WGS sequence"/>
</dbReference>
<accession>A0A2K3JWI6</accession>
<dbReference type="PANTHER" id="PTHR34466:SF3">
    <property type="entry name" value="OS11G0129800 PROTEIN"/>
    <property type="match status" value="1"/>
</dbReference>
<sequence length="144" mass="15832">MAVSAFKSSSRRGNQPSSSSTSTPTTTTTNRAPPIRRSRSVSAFSRTNNTFDFSTEFLNKRDNPLFDQISKSNETTVPFLETSTPVRGRSAARNGDPSRKDTSRSVSRVDTGRNVSRVDTGRRSTRSASQCPVSRRNFNSSTSE</sequence>
<dbReference type="EMBL" id="ASHM01078545">
    <property type="protein sequence ID" value="PNX58405.1"/>
    <property type="molecule type" value="Genomic_DNA"/>
</dbReference>
<comment type="caution">
    <text evidence="2">The sequence shown here is derived from an EMBL/GenBank/DDBJ whole genome shotgun (WGS) entry which is preliminary data.</text>
</comment>
<feature type="compositionally biased region" description="Polar residues" evidence="1">
    <location>
        <begin position="1"/>
        <end position="15"/>
    </location>
</feature>
<proteinExistence type="predicted"/>
<protein>
    <submittedName>
        <fullName evidence="2">Uncharacterized protein</fullName>
    </submittedName>
</protein>
<reference evidence="2 3" key="1">
    <citation type="journal article" date="2014" name="Am. J. Bot.">
        <title>Genome assembly and annotation for red clover (Trifolium pratense; Fabaceae).</title>
        <authorList>
            <person name="Istvanek J."/>
            <person name="Jaros M."/>
            <person name="Krenek A."/>
            <person name="Repkova J."/>
        </authorList>
    </citation>
    <scope>NUCLEOTIDE SEQUENCE [LARGE SCALE GENOMIC DNA]</scope>
    <source>
        <strain evidence="3">cv. Tatra</strain>
        <tissue evidence="2">Young leaves</tissue>
    </source>
</reference>
<evidence type="ECO:0000313" key="3">
    <source>
        <dbReference type="Proteomes" id="UP000236291"/>
    </source>
</evidence>
<gene>
    <name evidence="2" type="ORF">L195_g050896</name>
</gene>